<comment type="caution">
    <text evidence="12">The sequence shown here is derived from an EMBL/GenBank/DDBJ whole genome shotgun (WGS) entry which is preliminary data.</text>
</comment>
<comment type="cofactor">
    <cofactor evidence="1 10">
        <name>pyridoxal 5'-phosphate</name>
        <dbReference type="ChEBI" id="CHEBI:597326"/>
    </cofactor>
</comment>
<dbReference type="GO" id="GO:0016853">
    <property type="term" value="F:isomerase activity"/>
    <property type="evidence" value="ECO:0007669"/>
    <property type="project" value="UniProtKB-KW"/>
</dbReference>
<dbReference type="NCBIfam" id="TIGR00238">
    <property type="entry name" value="KamA family radical SAM protein"/>
    <property type="match status" value="1"/>
</dbReference>
<keyword evidence="6" id="KW-0408">Iron</keyword>
<dbReference type="PROSITE" id="PS51918">
    <property type="entry name" value="RADICAL_SAM"/>
    <property type="match status" value="1"/>
</dbReference>
<evidence type="ECO:0000256" key="4">
    <source>
        <dbReference type="ARBA" id="ARBA00022723"/>
    </source>
</evidence>
<dbReference type="GO" id="GO:0051539">
    <property type="term" value="F:4 iron, 4 sulfur cluster binding"/>
    <property type="evidence" value="ECO:0007669"/>
    <property type="project" value="UniProtKB-KW"/>
</dbReference>
<feature type="binding site" evidence="9">
    <location>
        <position position="184"/>
    </location>
    <ligand>
        <name>[4Fe-4S] cluster</name>
        <dbReference type="ChEBI" id="CHEBI:49883"/>
        <note>4Fe-4S-S-AdoMet</note>
    </ligand>
</feature>
<proteinExistence type="predicted"/>
<dbReference type="Gene3D" id="6.10.140.1170">
    <property type="match status" value="1"/>
</dbReference>
<evidence type="ECO:0000256" key="2">
    <source>
        <dbReference type="ARBA" id="ARBA00022485"/>
    </source>
</evidence>
<evidence type="ECO:0000256" key="6">
    <source>
        <dbReference type="ARBA" id="ARBA00023004"/>
    </source>
</evidence>
<evidence type="ECO:0000256" key="3">
    <source>
        <dbReference type="ARBA" id="ARBA00022691"/>
    </source>
</evidence>
<evidence type="ECO:0000259" key="11">
    <source>
        <dbReference type="PROSITE" id="PS51918"/>
    </source>
</evidence>
<keyword evidence="5 10" id="KW-0663">Pyridoxal phosphate</keyword>
<dbReference type="InterPro" id="IPR007197">
    <property type="entry name" value="rSAM"/>
</dbReference>
<evidence type="ECO:0000256" key="8">
    <source>
        <dbReference type="ARBA" id="ARBA00023235"/>
    </source>
</evidence>
<evidence type="ECO:0000256" key="10">
    <source>
        <dbReference type="PIRSR" id="PIRSR603739-50"/>
    </source>
</evidence>
<dbReference type="PANTHER" id="PTHR30538">
    <property type="entry name" value="LYSINE 2,3-AMINOMUTASE-RELATED"/>
    <property type="match status" value="1"/>
</dbReference>
<evidence type="ECO:0000256" key="5">
    <source>
        <dbReference type="ARBA" id="ARBA00022898"/>
    </source>
</evidence>
<keyword evidence="7 9" id="KW-0411">Iron-sulfur</keyword>
<dbReference type="InterPro" id="IPR025895">
    <property type="entry name" value="LAM_C_dom"/>
</dbReference>
<evidence type="ECO:0000256" key="1">
    <source>
        <dbReference type="ARBA" id="ARBA00001933"/>
    </source>
</evidence>
<dbReference type="EMBL" id="MGDD01000241">
    <property type="protein sequence ID" value="OGL44097.1"/>
    <property type="molecule type" value="Genomic_DNA"/>
</dbReference>
<dbReference type="SUPFAM" id="SSF102114">
    <property type="entry name" value="Radical SAM enzymes"/>
    <property type="match status" value="1"/>
</dbReference>
<protein>
    <submittedName>
        <fullName evidence="12">Lysine 2,3-aminomutase</fullName>
    </submittedName>
</protein>
<keyword evidence="8" id="KW-0413">Isomerase</keyword>
<accession>A0A1F7RT93</accession>
<organism evidence="12 13">
    <name type="scientific">Candidatus Schekmanbacteria bacterium RBG_13_48_7</name>
    <dbReference type="NCBI Taxonomy" id="1817878"/>
    <lineage>
        <taxon>Bacteria</taxon>
        <taxon>Candidatus Schekmaniibacteriota</taxon>
    </lineage>
</organism>
<dbReference type="InterPro" id="IPR003739">
    <property type="entry name" value="Lys_aminomutase/Glu_NH3_mut"/>
</dbReference>
<feature type="domain" description="Radical SAM core" evidence="11">
    <location>
        <begin position="163"/>
        <end position="374"/>
    </location>
</feature>
<dbReference type="Proteomes" id="UP000179266">
    <property type="component" value="Unassembled WGS sequence"/>
</dbReference>
<dbReference type="Pfam" id="PF04055">
    <property type="entry name" value="Radical_SAM"/>
    <property type="match status" value="1"/>
</dbReference>
<dbReference type="SFLD" id="SFLDS00029">
    <property type="entry name" value="Radical_SAM"/>
    <property type="match status" value="1"/>
</dbReference>
<feature type="binding site" evidence="9">
    <location>
        <position position="177"/>
    </location>
    <ligand>
        <name>[4Fe-4S] cluster</name>
        <dbReference type="ChEBI" id="CHEBI:49883"/>
        <note>4Fe-4S-S-AdoMet</note>
    </ligand>
</feature>
<dbReference type="GO" id="GO:0046872">
    <property type="term" value="F:metal ion binding"/>
    <property type="evidence" value="ECO:0007669"/>
    <property type="project" value="UniProtKB-KW"/>
</dbReference>
<dbReference type="PIRSF" id="PIRSF004911">
    <property type="entry name" value="DUF160"/>
    <property type="match status" value="1"/>
</dbReference>
<feature type="modified residue" description="N6-(pyridoxal phosphate)lysine" evidence="10">
    <location>
        <position position="389"/>
    </location>
</feature>
<dbReference type="InterPro" id="IPR013785">
    <property type="entry name" value="Aldolase_TIM"/>
</dbReference>
<keyword evidence="4 9" id="KW-0479">Metal-binding</keyword>
<reference evidence="12 13" key="1">
    <citation type="journal article" date="2016" name="Nat. Commun.">
        <title>Thousands of microbial genomes shed light on interconnected biogeochemical processes in an aquifer system.</title>
        <authorList>
            <person name="Anantharaman K."/>
            <person name="Brown C.T."/>
            <person name="Hug L.A."/>
            <person name="Sharon I."/>
            <person name="Castelle C.J."/>
            <person name="Probst A.J."/>
            <person name="Thomas B.C."/>
            <person name="Singh A."/>
            <person name="Wilkins M.J."/>
            <person name="Karaoz U."/>
            <person name="Brodie E.L."/>
            <person name="Williams K.H."/>
            <person name="Hubbard S.S."/>
            <person name="Banfield J.F."/>
        </authorList>
    </citation>
    <scope>NUCLEOTIDE SEQUENCE [LARGE SCALE GENOMIC DNA]</scope>
</reference>
<keyword evidence="2 9" id="KW-0004">4Fe-4S</keyword>
<sequence>MACVNDSNHPLYVSEKNRQIARDRVRQYVESISDYMEVKDAIPTGFNSYDQIKDNKKRILKVLGGSKKDWDNWKWQFKNSIRDVSVLSKIIQINDQEKKDIEKTATQYRWAVSPYYASLMDPNDRDDPIRKQSIPTVLEYLDTEEMKDPYAVVYNSPAPLITRLYADRLIINVTNICAMFCRHCLRKKDIALKDMIYSREDIKAAITYIAKSPEVRDVLITGGDALSLSDGYLDWILGELQKIKHIEIMRLGSRMIVTLPQRVTPELCKKLSRHNPVYLNTQFNHPKEITPEAQEAVNRLNKTGVMVGNQSVLLKGINSDKNVMKKLVHELLRIRVRPYYIFNCKKLQGIRHFRASIGDGLNIMENLRGYTSGLAVPTYIITAPEGKGKTPMAPTYLL</sequence>
<evidence type="ECO:0000313" key="13">
    <source>
        <dbReference type="Proteomes" id="UP000179266"/>
    </source>
</evidence>
<evidence type="ECO:0000256" key="9">
    <source>
        <dbReference type="PIRSR" id="PIRSR004911-1"/>
    </source>
</evidence>
<dbReference type="Pfam" id="PF12544">
    <property type="entry name" value="LAM_C"/>
    <property type="match status" value="1"/>
</dbReference>
<feature type="non-terminal residue" evidence="12">
    <location>
        <position position="398"/>
    </location>
</feature>
<dbReference type="CDD" id="cd01335">
    <property type="entry name" value="Radical_SAM"/>
    <property type="match status" value="1"/>
</dbReference>
<dbReference type="InterPro" id="IPR058240">
    <property type="entry name" value="rSAM_sf"/>
</dbReference>
<evidence type="ECO:0000313" key="12">
    <source>
        <dbReference type="EMBL" id="OGL44097.1"/>
    </source>
</evidence>
<dbReference type="AlphaFoldDB" id="A0A1F7RT93"/>
<evidence type="ECO:0000256" key="7">
    <source>
        <dbReference type="ARBA" id="ARBA00023014"/>
    </source>
</evidence>
<name>A0A1F7RT93_9BACT</name>
<dbReference type="PANTHER" id="PTHR30538:SF0">
    <property type="entry name" value="L-LYSINE 2,3-AMINOMUTASE AQ_1632-RELATED"/>
    <property type="match status" value="1"/>
</dbReference>
<feature type="binding site" evidence="9">
    <location>
        <position position="181"/>
    </location>
    <ligand>
        <name>[4Fe-4S] cluster</name>
        <dbReference type="ChEBI" id="CHEBI:49883"/>
        <note>4Fe-4S-S-AdoMet</note>
    </ligand>
</feature>
<dbReference type="SFLD" id="SFLDG01070">
    <property type="entry name" value="PLP-dependent"/>
    <property type="match status" value="1"/>
</dbReference>
<dbReference type="Gene3D" id="3.20.20.70">
    <property type="entry name" value="Aldolase class I"/>
    <property type="match status" value="1"/>
</dbReference>
<gene>
    <name evidence="12" type="ORF">A2161_16965</name>
</gene>
<keyword evidence="3" id="KW-0949">S-adenosyl-L-methionine</keyword>